<dbReference type="EMBL" id="BLKZ01000001">
    <property type="protein sequence ID" value="GFG88419.1"/>
    <property type="molecule type" value="Genomic_DNA"/>
</dbReference>
<accession>A0A7I9YII3</accession>
<dbReference type="RefSeq" id="WP_163707278.1">
    <property type="nucleotide sequence ID" value="NZ_BLKZ01000001.1"/>
</dbReference>
<comment type="caution">
    <text evidence="1">The sequence shown here is derived from an EMBL/GenBank/DDBJ whole genome shotgun (WGS) entry which is preliminary data.</text>
</comment>
<gene>
    <name evidence="1" type="ORF">MBOU_04610</name>
</gene>
<evidence type="ECO:0000313" key="1">
    <source>
        <dbReference type="EMBL" id="GFG88419.1"/>
    </source>
</evidence>
<proteinExistence type="predicted"/>
<dbReference type="Proteomes" id="UP000465360">
    <property type="component" value="Unassembled WGS sequence"/>
</dbReference>
<evidence type="ECO:0000313" key="2">
    <source>
        <dbReference type="Proteomes" id="UP000465360"/>
    </source>
</evidence>
<dbReference type="AlphaFoldDB" id="A0A7I9YII3"/>
<reference evidence="1 2" key="1">
    <citation type="journal article" date="2019" name="Emerg. Microbes Infect.">
        <title>Comprehensive subspecies identification of 175 nontuberculous mycobacteria species based on 7547 genomic profiles.</title>
        <authorList>
            <person name="Matsumoto Y."/>
            <person name="Kinjo T."/>
            <person name="Motooka D."/>
            <person name="Nabeya D."/>
            <person name="Jung N."/>
            <person name="Uechi K."/>
            <person name="Horii T."/>
            <person name="Iida T."/>
            <person name="Fujita J."/>
            <person name="Nakamura S."/>
        </authorList>
    </citation>
    <scope>NUCLEOTIDE SEQUENCE [LARGE SCALE GENOMIC DNA]</scope>
    <source>
        <strain evidence="1 2">JCM 30725</strain>
    </source>
</reference>
<keyword evidence="2" id="KW-1185">Reference proteome</keyword>
<name>A0A7I9YII3_MYCBU</name>
<sequence length="96" mass="10721">MNDNQAGIEALGDHEYLIRVAQDDDLVTIEMRANPEVVDRIAGPDADEARVVATTVDYLIARQRPDELPGQLDLDDVMAAYDDYLSELQNEFANAR</sequence>
<organism evidence="1 2">
    <name type="scientific">Mycobacterium bourgelatii</name>
    <dbReference type="NCBI Taxonomy" id="1273442"/>
    <lineage>
        <taxon>Bacteria</taxon>
        <taxon>Bacillati</taxon>
        <taxon>Actinomycetota</taxon>
        <taxon>Actinomycetes</taxon>
        <taxon>Mycobacteriales</taxon>
        <taxon>Mycobacteriaceae</taxon>
        <taxon>Mycobacterium</taxon>
    </lineage>
</organism>
<protein>
    <submittedName>
        <fullName evidence="1">Uncharacterized protein</fullName>
    </submittedName>
</protein>